<dbReference type="InterPro" id="IPR029063">
    <property type="entry name" value="SAM-dependent_MTases_sf"/>
</dbReference>
<keyword evidence="2" id="KW-0489">Methyltransferase</keyword>
<evidence type="ECO:0000256" key="1">
    <source>
        <dbReference type="SAM" id="Phobius"/>
    </source>
</evidence>
<evidence type="ECO:0000313" key="3">
    <source>
        <dbReference type="Proteomes" id="UP001589707"/>
    </source>
</evidence>
<keyword evidence="1" id="KW-1133">Transmembrane helix</keyword>
<dbReference type="Pfam" id="PF13578">
    <property type="entry name" value="Methyltransf_24"/>
    <property type="match status" value="1"/>
</dbReference>
<reference evidence="2 3" key="1">
    <citation type="submission" date="2024-09" db="EMBL/GenBank/DDBJ databases">
        <authorList>
            <person name="Sun Q."/>
            <person name="Mori K."/>
        </authorList>
    </citation>
    <scope>NUCLEOTIDE SEQUENCE [LARGE SCALE GENOMIC DNA]</scope>
    <source>
        <strain evidence="2 3">JCM 11683</strain>
    </source>
</reference>
<keyword evidence="3" id="KW-1185">Reference proteome</keyword>
<sequence>MNTRKCYQLSLLGSTGGALIAGFLLAAGIAAGSTLLSAFGVGIGGLAFAAGQIANHQRVRMSNDLHRKLTNAHQAMRGAVSADLERMKSVVESLHLALEGVAAENRSQSSTARADAIAIRQRINRRCDEVSQVVTELRDAATAQFVDFNASFVLLEASLQQLGAGLGEQSENFTQLHRRTERARRKEFRAAEDLLNRAMTALQALEHGEQSRANEIEELLKAESARLQTAVDRLAAGGESQSHAMSAVLRESIDSAARTIRKDIAAARESGDETAASTREALHNLLSTCESDRAVLSEVQTAAAGAREAAVNVHSAVWESHEAATAGYSNIRSELLETSRIVKAAHQRVTDQLAELVSKTASACRAADIARSEADAIRSEVHTVSTALRSLQQSVGDASGRLEQLGEIEGEHFSALQSMSTQLRVALEAIPQETRDYQQLTRTVGIDTVATPVTGGWSATPGLLVALCGEILDSGRAGRILDLGSGLTSLWAALSLKKRGSGSCISVDHISHFADQTAALAAEAGASDYVDIHCAELKPWSATAVPDCLDSSQLPTDYYDLSGISLGTLDVVVVDGPPGASGVLSRYPALPAVADHLAEGALILVDDTIRAEERLMIQAWKEALRGVGTLTETVHGAKFTGLRFTRR</sequence>
<dbReference type="SUPFAM" id="SSF53335">
    <property type="entry name" value="S-adenosyl-L-methionine-dependent methyltransferases"/>
    <property type="match status" value="1"/>
</dbReference>
<organism evidence="2 3">
    <name type="scientific">Brevibacterium otitidis</name>
    <dbReference type="NCBI Taxonomy" id="53364"/>
    <lineage>
        <taxon>Bacteria</taxon>
        <taxon>Bacillati</taxon>
        <taxon>Actinomycetota</taxon>
        <taxon>Actinomycetes</taxon>
        <taxon>Micrococcales</taxon>
        <taxon>Brevibacteriaceae</taxon>
        <taxon>Brevibacterium</taxon>
    </lineage>
</organism>
<keyword evidence="2" id="KW-0808">Transferase</keyword>
<name>A0ABV5X5K2_9MICO</name>
<dbReference type="EMBL" id="JBHMAU010000129">
    <property type="protein sequence ID" value="MFB9777735.1"/>
    <property type="molecule type" value="Genomic_DNA"/>
</dbReference>
<dbReference type="GO" id="GO:0032259">
    <property type="term" value="P:methylation"/>
    <property type="evidence" value="ECO:0007669"/>
    <property type="project" value="UniProtKB-KW"/>
</dbReference>
<feature type="transmembrane region" description="Helical" evidence="1">
    <location>
        <begin position="7"/>
        <end position="29"/>
    </location>
</feature>
<gene>
    <name evidence="2" type="ORF">ACFFN1_15265</name>
</gene>
<dbReference type="CDD" id="cd02440">
    <property type="entry name" value="AdoMet_MTases"/>
    <property type="match status" value="1"/>
</dbReference>
<accession>A0ABV5X5K2</accession>
<dbReference type="GO" id="GO:0008168">
    <property type="term" value="F:methyltransferase activity"/>
    <property type="evidence" value="ECO:0007669"/>
    <property type="project" value="UniProtKB-KW"/>
</dbReference>
<keyword evidence="1" id="KW-0472">Membrane</keyword>
<dbReference type="Proteomes" id="UP001589707">
    <property type="component" value="Unassembled WGS sequence"/>
</dbReference>
<dbReference type="EC" id="2.1.1.-" evidence="2"/>
<protein>
    <submittedName>
        <fullName evidence="2">Class I SAM-dependent methyltransferase</fullName>
        <ecNumber evidence="2">2.1.1.-</ecNumber>
    </submittedName>
</protein>
<proteinExistence type="predicted"/>
<dbReference type="Gene3D" id="3.40.50.150">
    <property type="entry name" value="Vaccinia Virus protein VP39"/>
    <property type="match status" value="1"/>
</dbReference>
<dbReference type="RefSeq" id="WP_376841717.1">
    <property type="nucleotide sequence ID" value="NZ_JBHMAU010000129.1"/>
</dbReference>
<evidence type="ECO:0000313" key="2">
    <source>
        <dbReference type="EMBL" id="MFB9777735.1"/>
    </source>
</evidence>
<comment type="caution">
    <text evidence="2">The sequence shown here is derived from an EMBL/GenBank/DDBJ whole genome shotgun (WGS) entry which is preliminary data.</text>
</comment>
<keyword evidence="1" id="KW-0812">Transmembrane</keyword>